<feature type="compositionally biased region" description="Polar residues" evidence="1">
    <location>
        <begin position="169"/>
        <end position="185"/>
    </location>
</feature>
<dbReference type="AlphaFoldDB" id="A0A8J3HWT0"/>
<dbReference type="EMBL" id="BNJF01000001">
    <property type="protein sequence ID" value="GHO45209.1"/>
    <property type="molecule type" value="Genomic_DNA"/>
</dbReference>
<evidence type="ECO:0000313" key="3">
    <source>
        <dbReference type="Proteomes" id="UP000612362"/>
    </source>
</evidence>
<organism evidence="2 3">
    <name type="scientific">Ktedonospora formicarum</name>
    <dbReference type="NCBI Taxonomy" id="2778364"/>
    <lineage>
        <taxon>Bacteria</taxon>
        <taxon>Bacillati</taxon>
        <taxon>Chloroflexota</taxon>
        <taxon>Ktedonobacteria</taxon>
        <taxon>Ktedonobacterales</taxon>
        <taxon>Ktedonobacteraceae</taxon>
        <taxon>Ktedonospora</taxon>
    </lineage>
</organism>
<evidence type="ECO:0000256" key="1">
    <source>
        <dbReference type="SAM" id="MobiDB-lite"/>
    </source>
</evidence>
<feature type="compositionally biased region" description="Polar residues" evidence="1">
    <location>
        <begin position="68"/>
        <end position="80"/>
    </location>
</feature>
<feature type="compositionally biased region" description="Polar residues" evidence="1">
    <location>
        <begin position="201"/>
        <end position="213"/>
    </location>
</feature>
<sequence>MQEQQKQLRQRLQHLFKEADQYEQALARYGEPATSNPLVRALLAEHQHARAIAAIEQQAQPISEMRKTSASHTPPAANQSETKEVAPEPVAQQPLQRAANTPSLAIWGEAPVPTAQTSPAEQVIPEPQIAQTPQLEQTPTRPIPTAPGKPESAPSHVYEAPSKIATPAPTETPNTLPVDQQSERVNQLVKRWAQRWHRETMSPNAPPTNNERR</sequence>
<reference evidence="2" key="1">
    <citation type="submission" date="2020-10" db="EMBL/GenBank/DDBJ databases">
        <title>Taxonomic study of unclassified bacteria belonging to the class Ktedonobacteria.</title>
        <authorList>
            <person name="Yabe S."/>
            <person name="Wang C.M."/>
            <person name="Zheng Y."/>
            <person name="Sakai Y."/>
            <person name="Cavaletti L."/>
            <person name="Monciardini P."/>
            <person name="Donadio S."/>
        </authorList>
    </citation>
    <scope>NUCLEOTIDE SEQUENCE</scope>
    <source>
        <strain evidence="2">SOSP1-1</strain>
    </source>
</reference>
<name>A0A8J3HWT0_9CHLR</name>
<feature type="compositionally biased region" description="Polar residues" evidence="1">
    <location>
        <begin position="93"/>
        <end position="103"/>
    </location>
</feature>
<comment type="caution">
    <text evidence="2">The sequence shown here is derived from an EMBL/GenBank/DDBJ whole genome shotgun (WGS) entry which is preliminary data.</text>
</comment>
<dbReference type="Proteomes" id="UP000612362">
    <property type="component" value="Unassembled WGS sequence"/>
</dbReference>
<protein>
    <submittedName>
        <fullName evidence="2">Uncharacterized protein</fullName>
    </submittedName>
</protein>
<feature type="compositionally biased region" description="Polar residues" evidence="1">
    <location>
        <begin position="129"/>
        <end position="140"/>
    </location>
</feature>
<feature type="region of interest" description="Disordered" evidence="1">
    <location>
        <begin position="54"/>
        <end position="213"/>
    </location>
</feature>
<keyword evidence="3" id="KW-1185">Reference proteome</keyword>
<accession>A0A8J3HWT0</accession>
<gene>
    <name evidence="2" type="ORF">KSX_33720</name>
</gene>
<proteinExistence type="predicted"/>
<evidence type="ECO:0000313" key="2">
    <source>
        <dbReference type="EMBL" id="GHO45209.1"/>
    </source>
</evidence>